<protein>
    <submittedName>
        <fullName evidence="1">DUF2251 domain-containing protein</fullName>
    </submittedName>
</protein>
<organism evidence="1 2">
    <name type="scientific">Rubritalea tangerina</name>
    <dbReference type="NCBI Taxonomy" id="430798"/>
    <lineage>
        <taxon>Bacteria</taxon>
        <taxon>Pseudomonadati</taxon>
        <taxon>Verrucomicrobiota</taxon>
        <taxon>Verrucomicrobiia</taxon>
        <taxon>Verrucomicrobiales</taxon>
        <taxon>Rubritaleaceae</taxon>
        <taxon>Rubritalea</taxon>
    </lineage>
</organism>
<dbReference type="InterPro" id="IPR014449">
    <property type="entry name" value="UCP007050_HI0931"/>
</dbReference>
<proteinExistence type="predicted"/>
<dbReference type="RefSeq" id="WP_377090596.1">
    <property type="nucleotide sequence ID" value="NZ_JBHSJL010000014.1"/>
</dbReference>
<name>A0ABW4Z7Z7_9BACT</name>
<dbReference type="Pfam" id="PF10008">
    <property type="entry name" value="DUF2251"/>
    <property type="match status" value="1"/>
</dbReference>
<dbReference type="EMBL" id="JBHUJB010000018">
    <property type="protein sequence ID" value="MFD2158009.1"/>
    <property type="molecule type" value="Genomic_DNA"/>
</dbReference>
<gene>
    <name evidence="1" type="ORF">ACFSW8_03755</name>
</gene>
<comment type="caution">
    <text evidence="1">The sequence shown here is derived from an EMBL/GenBank/DDBJ whole genome shotgun (WGS) entry which is preliminary data.</text>
</comment>
<reference evidence="2" key="1">
    <citation type="journal article" date="2019" name="Int. J. Syst. Evol. Microbiol.">
        <title>The Global Catalogue of Microorganisms (GCM) 10K type strain sequencing project: providing services to taxonomists for standard genome sequencing and annotation.</title>
        <authorList>
            <consortium name="The Broad Institute Genomics Platform"/>
            <consortium name="The Broad Institute Genome Sequencing Center for Infectious Disease"/>
            <person name="Wu L."/>
            <person name="Ma J."/>
        </authorList>
    </citation>
    <scope>NUCLEOTIDE SEQUENCE [LARGE SCALE GENOMIC DNA]</scope>
    <source>
        <strain evidence="2">CCUG 57942</strain>
    </source>
</reference>
<evidence type="ECO:0000313" key="2">
    <source>
        <dbReference type="Proteomes" id="UP001597389"/>
    </source>
</evidence>
<keyword evidence="2" id="KW-1185">Reference proteome</keyword>
<sequence length="134" mass="15634">MKPFLGAESTIRVGVETIIESDAAYNKHGVVFEDDGETAYFYARDYTRDELFVDALHIYDVANISDKHLPSKIKILWTRDYKAAALLINQRPHAVFDFEKRCGYTEDPFPDLPADSDWQHQAFHKELRHLFFDH</sequence>
<dbReference type="Proteomes" id="UP001597389">
    <property type="component" value="Unassembled WGS sequence"/>
</dbReference>
<evidence type="ECO:0000313" key="1">
    <source>
        <dbReference type="EMBL" id="MFD2158009.1"/>
    </source>
</evidence>
<accession>A0ABW4Z7Z7</accession>